<reference evidence="2" key="1">
    <citation type="journal article" date="2013" name="J. Plant Res.">
        <title>Effect of fungi and light on seed germination of three Opuntia species from semiarid lands of central Mexico.</title>
        <authorList>
            <person name="Delgado-Sanchez P."/>
            <person name="Jimenez-Bremont J.F."/>
            <person name="Guerrero-Gonzalez Mde L."/>
            <person name="Flores J."/>
        </authorList>
    </citation>
    <scope>NUCLEOTIDE SEQUENCE</scope>
    <source>
        <tissue evidence="2">Cladode</tissue>
    </source>
</reference>
<evidence type="ECO:0000313" key="2">
    <source>
        <dbReference type="EMBL" id="MBA4617945.1"/>
    </source>
</evidence>
<reference evidence="2" key="2">
    <citation type="submission" date="2020-07" db="EMBL/GenBank/DDBJ databases">
        <authorList>
            <person name="Vera ALvarez R."/>
            <person name="Arias-Moreno D.M."/>
            <person name="Jimenez-Jacinto V."/>
            <person name="Jimenez-Bremont J.F."/>
            <person name="Swaminathan K."/>
            <person name="Moose S.P."/>
            <person name="Guerrero-Gonzalez M.L."/>
            <person name="Marino-Ramirez L."/>
            <person name="Landsman D."/>
            <person name="Rodriguez-Kessler M."/>
            <person name="Delgado-Sanchez P."/>
        </authorList>
    </citation>
    <scope>NUCLEOTIDE SEQUENCE</scope>
    <source>
        <tissue evidence="2">Cladode</tissue>
    </source>
</reference>
<protein>
    <recommendedName>
        <fullName evidence="1">Reverse transcriptase zinc-binding domain-containing protein</fullName>
    </recommendedName>
</protein>
<name>A0A7C9CKY1_OPUST</name>
<proteinExistence type="predicted"/>
<feature type="domain" description="Reverse transcriptase zinc-binding" evidence="1">
    <location>
        <begin position="11"/>
        <end position="96"/>
    </location>
</feature>
<organism evidence="2">
    <name type="scientific">Opuntia streptacantha</name>
    <name type="common">Prickly pear cactus</name>
    <name type="synonym">Opuntia cardona</name>
    <dbReference type="NCBI Taxonomy" id="393608"/>
    <lineage>
        <taxon>Eukaryota</taxon>
        <taxon>Viridiplantae</taxon>
        <taxon>Streptophyta</taxon>
        <taxon>Embryophyta</taxon>
        <taxon>Tracheophyta</taxon>
        <taxon>Spermatophyta</taxon>
        <taxon>Magnoliopsida</taxon>
        <taxon>eudicotyledons</taxon>
        <taxon>Gunneridae</taxon>
        <taxon>Pentapetalae</taxon>
        <taxon>Caryophyllales</taxon>
        <taxon>Cactineae</taxon>
        <taxon>Cactaceae</taxon>
        <taxon>Opuntioideae</taxon>
        <taxon>Opuntia</taxon>
    </lineage>
</organism>
<dbReference type="Pfam" id="PF13966">
    <property type="entry name" value="zf-RVT"/>
    <property type="match status" value="1"/>
</dbReference>
<dbReference type="AlphaFoldDB" id="A0A7C9CKY1"/>
<sequence length="132" mass="15186">MIWPHDSKGDFTIKSLLRVLYKGSAVTDFPADAIWRSKAPTKACFLAWAATKGKVPTEDMLKRRNFNLASRCSMCGHEEETTDHLFIHCMGVSGLWHLSCVLLGVDWVQPHTCREVLMAWRRRLKRGWIQDI</sequence>
<evidence type="ECO:0000259" key="1">
    <source>
        <dbReference type="Pfam" id="PF13966"/>
    </source>
</evidence>
<dbReference type="EMBL" id="GISG01018367">
    <property type="protein sequence ID" value="MBA4617945.1"/>
    <property type="molecule type" value="Transcribed_RNA"/>
</dbReference>
<dbReference type="InterPro" id="IPR026960">
    <property type="entry name" value="RVT-Znf"/>
</dbReference>
<accession>A0A7C9CKY1</accession>